<dbReference type="InterPro" id="IPR020806">
    <property type="entry name" value="PKS_PP-bd"/>
</dbReference>
<dbReference type="Pfam" id="PF13193">
    <property type="entry name" value="AMP-binding_C"/>
    <property type="match status" value="1"/>
</dbReference>
<evidence type="ECO:0000313" key="4">
    <source>
        <dbReference type="EMBL" id="MFC3034652.1"/>
    </source>
</evidence>
<dbReference type="Gene3D" id="3.30.300.30">
    <property type="match status" value="1"/>
</dbReference>
<dbReference type="PANTHER" id="PTHR45527">
    <property type="entry name" value="NONRIBOSOMAL PEPTIDE SYNTHETASE"/>
    <property type="match status" value="1"/>
</dbReference>
<keyword evidence="2" id="KW-0597">Phosphoprotein</keyword>
<dbReference type="InterPro" id="IPR009081">
    <property type="entry name" value="PP-bd_ACP"/>
</dbReference>
<dbReference type="InterPro" id="IPR023213">
    <property type="entry name" value="CAT-like_dom_sf"/>
</dbReference>
<dbReference type="SUPFAM" id="SSF52777">
    <property type="entry name" value="CoA-dependent acyltransferases"/>
    <property type="match status" value="2"/>
</dbReference>
<accession>A0ABV7CPV9</accession>
<feature type="domain" description="Carrier" evidence="3">
    <location>
        <begin position="948"/>
        <end position="1023"/>
    </location>
</feature>
<keyword evidence="1" id="KW-0596">Phosphopantetheine</keyword>
<dbReference type="Gene3D" id="2.30.38.10">
    <property type="entry name" value="Luciferase, Domain 3"/>
    <property type="match status" value="1"/>
</dbReference>
<dbReference type="SUPFAM" id="SSF47336">
    <property type="entry name" value="ACP-like"/>
    <property type="match status" value="1"/>
</dbReference>
<sequence>MNSGLNRAQQGVWLGHTMSGNPALFNTAECIQFSGKIDQALLRQAISQGVQESECAYSFYRAGEDNVPYRVQGAGAVQIDVAEMPETDAPREFFRHYALQVTQVAVDISTTLPIRFVIFTAPQQDYLFSTSHHISLDGYGNTLLFRRIAQIYTALCSAQEVAPCDFTPMQALLEEENSSAFIAQYQAAKQYWNEQFDIYPDAVSFAQGKGGLSGQYLRQSNALSAQHWQQMITLAEQHKVAWPDLFIATLATLLFSYTGQTKLTFGLIVMNRIGSKALNIPCMQTNIVPLFVDIDAEDSLLSLAKQIGKRKRLMRKHQLYRYEDLKRDRNKVALSERLYGPMINIMPFDHPAKYGQLESSTLNLSAGNVDDLIVQIYLRPDGPPEFDFDANPASYDSAALVTLRDQLLALVSRCLNAPEQTLLSICETHLSTLRAQALLCGPTVTQARDLITTILSHGVQTPNAPAIRQDNVEWSYQTLITNAERIAAYLQQQGLVDGARIGVCMKRQPLQVASLLAIIAVGATFVPLDVEQPLARQQQIVATAELSALICDAQSAESCQHLATPIHLLGALMGDKRCALRAPLASSSSYIMFTSGSTGQPKGVPVSYGALTHFSQAAQQTYGVTATDKVMQFAPLHFDASMEEIFVTLLAGAELVLRNEAMLQSVAAFVAFLAERQVSVVDLPTAFWSEWALTLDLPSHRVPESVRVVIIGGEAVYAEQLSQWQRYAPSQVRLFNTYGPTEATVVACCADITQVRADTLLPIGQPLPGEAALVVADNLRPAAEGELLLLGPNLSHGYLGATSAQQRAFIELNVGSEQHRAYRTGDKVKRIGEQLVYLGRMDDEFKISGYRVQPGEVEAKLLALADVNEACVQGVEEQVGVRRLVAFIASANTDLDIAHIRAALLEQLPRAMVPTDYRCFLHLPKTRNGKVDRKKLLAMYQDEATGTELESDTERAVAAIWRQILGVSQIQPHDNFFQLGGQSLHTIQIVNRLGKEFGVSLKVSDAFNNPTLSEFCAFLDEQLCAEPDVVEMVW</sequence>
<dbReference type="Pfam" id="PF00550">
    <property type="entry name" value="PP-binding"/>
    <property type="match status" value="1"/>
</dbReference>
<evidence type="ECO:0000256" key="1">
    <source>
        <dbReference type="ARBA" id="ARBA00022450"/>
    </source>
</evidence>
<keyword evidence="5" id="KW-1185">Reference proteome</keyword>
<dbReference type="Gene3D" id="1.10.1200.10">
    <property type="entry name" value="ACP-like"/>
    <property type="match status" value="1"/>
</dbReference>
<dbReference type="InterPro" id="IPR000873">
    <property type="entry name" value="AMP-dep_synth/lig_dom"/>
</dbReference>
<evidence type="ECO:0000256" key="2">
    <source>
        <dbReference type="ARBA" id="ARBA00022553"/>
    </source>
</evidence>
<dbReference type="EMBL" id="JBHRSD010000046">
    <property type="protein sequence ID" value="MFC3034652.1"/>
    <property type="molecule type" value="Genomic_DNA"/>
</dbReference>
<dbReference type="PROSITE" id="PS50075">
    <property type="entry name" value="CARRIER"/>
    <property type="match status" value="1"/>
</dbReference>
<dbReference type="Pfam" id="PF00501">
    <property type="entry name" value="AMP-binding"/>
    <property type="match status" value="1"/>
</dbReference>
<dbReference type="SMART" id="SM00823">
    <property type="entry name" value="PKS_PP"/>
    <property type="match status" value="1"/>
</dbReference>
<reference evidence="5" key="1">
    <citation type="journal article" date="2019" name="Int. J. Syst. Evol. Microbiol.">
        <title>The Global Catalogue of Microorganisms (GCM) 10K type strain sequencing project: providing services to taxonomists for standard genome sequencing and annotation.</title>
        <authorList>
            <consortium name="The Broad Institute Genomics Platform"/>
            <consortium name="The Broad Institute Genome Sequencing Center for Infectious Disease"/>
            <person name="Wu L."/>
            <person name="Ma J."/>
        </authorList>
    </citation>
    <scope>NUCLEOTIDE SEQUENCE [LARGE SCALE GENOMIC DNA]</scope>
    <source>
        <strain evidence="5">KCTC 42730</strain>
    </source>
</reference>
<dbReference type="InterPro" id="IPR025110">
    <property type="entry name" value="AMP-bd_C"/>
</dbReference>
<dbReference type="InterPro" id="IPR001242">
    <property type="entry name" value="Condensation_dom"/>
</dbReference>
<dbReference type="CDD" id="cd05930">
    <property type="entry name" value="A_NRPS"/>
    <property type="match status" value="1"/>
</dbReference>
<dbReference type="RefSeq" id="WP_377128349.1">
    <property type="nucleotide sequence ID" value="NZ_JBHRSD010000046.1"/>
</dbReference>
<comment type="caution">
    <text evidence="4">The sequence shown here is derived from an EMBL/GenBank/DDBJ whole genome shotgun (WGS) entry which is preliminary data.</text>
</comment>
<organism evidence="4 5">
    <name type="scientific">Pseudoalteromonas fenneropenaei</name>
    <dbReference type="NCBI Taxonomy" id="1737459"/>
    <lineage>
        <taxon>Bacteria</taxon>
        <taxon>Pseudomonadati</taxon>
        <taxon>Pseudomonadota</taxon>
        <taxon>Gammaproteobacteria</taxon>
        <taxon>Alteromonadales</taxon>
        <taxon>Pseudoalteromonadaceae</taxon>
        <taxon>Pseudoalteromonas</taxon>
    </lineage>
</organism>
<dbReference type="Gene3D" id="3.30.559.10">
    <property type="entry name" value="Chloramphenicol acetyltransferase-like domain"/>
    <property type="match status" value="1"/>
</dbReference>
<dbReference type="InterPro" id="IPR010071">
    <property type="entry name" value="AA_adenyl_dom"/>
</dbReference>
<dbReference type="PROSITE" id="PS00455">
    <property type="entry name" value="AMP_BINDING"/>
    <property type="match status" value="1"/>
</dbReference>
<dbReference type="Gene3D" id="3.40.50.980">
    <property type="match status" value="2"/>
</dbReference>
<dbReference type="Gene3D" id="3.30.559.30">
    <property type="entry name" value="Nonribosomal peptide synthetase, condensation domain"/>
    <property type="match status" value="1"/>
</dbReference>
<name>A0ABV7CPV9_9GAMM</name>
<dbReference type="InterPro" id="IPR045851">
    <property type="entry name" value="AMP-bd_C_sf"/>
</dbReference>
<dbReference type="InterPro" id="IPR020845">
    <property type="entry name" value="AMP-binding_CS"/>
</dbReference>
<evidence type="ECO:0000259" key="3">
    <source>
        <dbReference type="PROSITE" id="PS50075"/>
    </source>
</evidence>
<dbReference type="PANTHER" id="PTHR45527:SF1">
    <property type="entry name" value="FATTY ACID SYNTHASE"/>
    <property type="match status" value="1"/>
</dbReference>
<protein>
    <submittedName>
        <fullName evidence="4">Amino acid adenylation domain-containing protein</fullName>
    </submittedName>
</protein>
<dbReference type="Proteomes" id="UP001595453">
    <property type="component" value="Unassembled WGS sequence"/>
</dbReference>
<evidence type="ECO:0000313" key="5">
    <source>
        <dbReference type="Proteomes" id="UP001595453"/>
    </source>
</evidence>
<gene>
    <name evidence="4" type="ORF">ACFOEE_19290</name>
</gene>
<dbReference type="SUPFAM" id="SSF56801">
    <property type="entry name" value="Acetyl-CoA synthetase-like"/>
    <property type="match status" value="1"/>
</dbReference>
<proteinExistence type="predicted"/>
<dbReference type="Pfam" id="PF00668">
    <property type="entry name" value="Condensation"/>
    <property type="match status" value="1"/>
</dbReference>
<dbReference type="NCBIfam" id="TIGR01733">
    <property type="entry name" value="AA-adenyl-dom"/>
    <property type="match status" value="1"/>
</dbReference>
<dbReference type="InterPro" id="IPR036736">
    <property type="entry name" value="ACP-like_sf"/>
</dbReference>